<keyword evidence="3" id="KW-1185">Reference proteome</keyword>
<feature type="compositionally biased region" description="Basic and acidic residues" evidence="1">
    <location>
        <begin position="1"/>
        <end position="30"/>
    </location>
</feature>
<feature type="region of interest" description="Disordered" evidence="1">
    <location>
        <begin position="1"/>
        <end position="47"/>
    </location>
</feature>
<sequence length="372" mass="42090">MMTEDLRSAVDGRPDEPVDWESERRWNDRSRGKKAAAGGAVPGQTRDHTVPQMYLRGFAQHQGRRQYMLAVRRLTDLMNPFPATPPNVLAIKGFYWGTTRDGEPHHALEEVFIQIEGDAAPGFRMILEAPEGALPAQWPLPEKARIRLAWWVAAQILRTTRQRKRLTHTIPASEKLDAPVDVARLAANNHHLQYIVEQLAGLAFVIYSRPWGVGFSDVCLMTSDVPVMLFNGQDANDQLGASTVCDIFLPLDSHRFLLLPSPAKQSEDRRKRSDHRLKMSGGLGLAFNQIIYDAADAYLVHHPQHDPFKLWQPHDGPRLPRPWDAIDHPAPSYAFSYGTLPELATVERRWLTEHPHLQRALARQATTKSDAR</sequence>
<dbReference type="InterPro" id="IPR025332">
    <property type="entry name" value="DUF4238"/>
</dbReference>
<gene>
    <name evidence="2" type="ORF">NEH16_00220</name>
</gene>
<evidence type="ECO:0000313" key="2">
    <source>
        <dbReference type="EMBL" id="UZK52746.1"/>
    </source>
</evidence>
<accession>A0ABY6PLU6</accession>
<dbReference type="RefSeq" id="WP_265538381.1">
    <property type="nucleotide sequence ID" value="NZ_CP098740.1"/>
</dbReference>
<evidence type="ECO:0000313" key="3">
    <source>
        <dbReference type="Proteomes" id="UP001164963"/>
    </source>
</evidence>
<name>A0ABY6PLU6_9ACTN</name>
<dbReference type="Pfam" id="PF14022">
    <property type="entry name" value="DUF4238"/>
    <property type="match status" value="1"/>
</dbReference>
<dbReference type="EMBL" id="CP098740">
    <property type="protein sequence ID" value="UZK52746.1"/>
    <property type="molecule type" value="Genomic_DNA"/>
</dbReference>
<reference evidence="2" key="1">
    <citation type="journal article" date="2022" name="Front. Microbiol.">
        <title>Mirubactin C rescues the lethal effect of cell wall biosynthesis mutations in Bacillus subtilis.</title>
        <authorList>
            <person name="Kepplinger B."/>
            <person name="Wen X."/>
            <person name="Tyler A.R."/>
            <person name="Kim B.Y."/>
            <person name="Brown J."/>
            <person name="Banks P."/>
            <person name="Dashti Y."/>
            <person name="Mackenzie E.S."/>
            <person name="Wills C."/>
            <person name="Kawai Y."/>
            <person name="Waldron K.J."/>
            <person name="Allenby N.E.E."/>
            <person name="Wu L.J."/>
            <person name="Hall M.J."/>
            <person name="Errington J."/>
        </authorList>
    </citation>
    <scope>NUCLEOTIDE SEQUENCE</scope>
    <source>
        <strain evidence="2">MDA8-470</strain>
    </source>
</reference>
<protein>
    <submittedName>
        <fullName evidence="2">DUF4238 domain-containing protein</fullName>
    </submittedName>
</protein>
<evidence type="ECO:0000256" key="1">
    <source>
        <dbReference type="SAM" id="MobiDB-lite"/>
    </source>
</evidence>
<organism evidence="2 3">
    <name type="scientific">Streptomyces drozdowiczii</name>
    <dbReference type="NCBI Taxonomy" id="202862"/>
    <lineage>
        <taxon>Bacteria</taxon>
        <taxon>Bacillati</taxon>
        <taxon>Actinomycetota</taxon>
        <taxon>Actinomycetes</taxon>
        <taxon>Kitasatosporales</taxon>
        <taxon>Streptomycetaceae</taxon>
        <taxon>Streptomyces</taxon>
    </lineage>
</organism>
<dbReference type="Proteomes" id="UP001164963">
    <property type="component" value="Chromosome"/>
</dbReference>
<proteinExistence type="predicted"/>